<organism evidence="1 2">
    <name type="scientific">Eiseniibacteriota bacterium</name>
    <dbReference type="NCBI Taxonomy" id="2212470"/>
    <lineage>
        <taxon>Bacteria</taxon>
        <taxon>Candidatus Eiseniibacteriota</taxon>
    </lineage>
</organism>
<reference evidence="1 2" key="1">
    <citation type="journal article" date="2019" name="Nat. Microbiol.">
        <title>Mediterranean grassland soil C-N compound turnover is dependent on rainfall and depth, and is mediated by genomically divergent microorganisms.</title>
        <authorList>
            <person name="Diamond S."/>
            <person name="Andeer P.F."/>
            <person name="Li Z."/>
            <person name="Crits-Christoph A."/>
            <person name="Burstein D."/>
            <person name="Anantharaman K."/>
            <person name="Lane K.R."/>
            <person name="Thomas B.C."/>
            <person name="Pan C."/>
            <person name="Northen T.R."/>
            <person name="Banfield J.F."/>
        </authorList>
    </citation>
    <scope>NUCLEOTIDE SEQUENCE [LARGE SCALE GENOMIC DNA]</scope>
    <source>
        <strain evidence="1">WS_8</strain>
    </source>
</reference>
<protein>
    <submittedName>
        <fullName evidence="1">Uncharacterized protein</fullName>
    </submittedName>
</protein>
<dbReference type="Proteomes" id="UP000316609">
    <property type="component" value="Unassembled WGS sequence"/>
</dbReference>
<dbReference type="EMBL" id="VBOY01000012">
    <property type="protein sequence ID" value="TMQ68317.1"/>
    <property type="molecule type" value="Genomic_DNA"/>
</dbReference>
<accession>A0A538TXE5</accession>
<sequence length="183" mass="19005">MIQCALKMNAVQNAITKCQSRGYLRRPDADAVVQSQSPATAVVYLAFEKPGLELPADQVGAPVVIVTTTLNNSGHPRTKVIGTLVVADLNGQRLWSGDQISSLAGTDPSFEVTDSGLDAVEAGTTTTTSLASKIGEFLGCLGWGAMACTVQVIGTPTPIPPVVVTRVLVCTAIAALACFSQIF</sequence>
<dbReference type="AlphaFoldDB" id="A0A538TXE5"/>
<evidence type="ECO:0000313" key="1">
    <source>
        <dbReference type="EMBL" id="TMQ68317.1"/>
    </source>
</evidence>
<comment type="caution">
    <text evidence="1">The sequence shown here is derived from an EMBL/GenBank/DDBJ whole genome shotgun (WGS) entry which is preliminary data.</text>
</comment>
<gene>
    <name evidence="1" type="ORF">E6K78_01605</name>
</gene>
<proteinExistence type="predicted"/>
<name>A0A538TXE5_UNCEI</name>
<evidence type="ECO:0000313" key="2">
    <source>
        <dbReference type="Proteomes" id="UP000316609"/>
    </source>
</evidence>